<evidence type="ECO:0000256" key="2">
    <source>
        <dbReference type="ARBA" id="ARBA00007363"/>
    </source>
</evidence>
<evidence type="ECO:0000256" key="6">
    <source>
        <dbReference type="SAM" id="Phobius"/>
    </source>
</evidence>
<sequence>MWAAAGRASKMLERNVSSVLRPTKGMDLRIKRGFCSKSQEESKQKPQVEGHTFRVTRYKPSDWEKKILLWSGRFKKADEIPETVSHELVDTAKNKLRVRISYGMIVLTILGCIVMIIRGKQAVKRHESLITQNLERKAREREEVDQSASAKP</sequence>
<dbReference type="GO" id="GO:0016020">
    <property type="term" value="C:membrane"/>
    <property type="evidence" value="ECO:0007669"/>
    <property type="project" value="UniProtKB-SubCell"/>
</dbReference>
<dbReference type="GO" id="GO:0071456">
    <property type="term" value="P:cellular response to hypoxia"/>
    <property type="evidence" value="ECO:0007669"/>
    <property type="project" value="TreeGrafter"/>
</dbReference>
<dbReference type="Pfam" id="PF06388">
    <property type="entry name" value="DUF1075"/>
    <property type="match status" value="1"/>
</dbReference>
<keyword evidence="4 6" id="KW-1133">Transmembrane helix</keyword>
<feature type="transmembrane region" description="Helical" evidence="6">
    <location>
        <begin position="100"/>
        <end position="117"/>
    </location>
</feature>
<dbReference type="PANTHER" id="PTHR13674">
    <property type="entry name" value="GROWTH AND TRANSFORMATION-DEPENDENT PROTEIN"/>
    <property type="match status" value="1"/>
</dbReference>
<name>A0A8C8VKJ6_9SAUR</name>
<dbReference type="AlphaFoldDB" id="A0A8C8VKJ6"/>
<dbReference type="Ensembl" id="ENSPCET00000014956.1">
    <property type="protein sequence ID" value="ENSPCEP00000014432.1"/>
    <property type="gene ID" value="ENSPCEG00000011452.1"/>
</dbReference>
<protein>
    <submittedName>
        <fullName evidence="7">Family with sequence similarity 162 member A</fullName>
    </submittedName>
</protein>
<dbReference type="GO" id="GO:0090200">
    <property type="term" value="P:positive regulation of release of cytochrome c from mitochondria"/>
    <property type="evidence" value="ECO:0007669"/>
    <property type="project" value="TreeGrafter"/>
</dbReference>
<keyword evidence="8" id="KW-1185">Reference proteome</keyword>
<keyword evidence="5 6" id="KW-0472">Membrane</keyword>
<dbReference type="GO" id="GO:0051402">
    <property type="term" value="P:neuron apoptotic process"/>
    <property type="evidence" value="ECO:0007669"/>
    <property type="project" value="TreeGrafter"/>
</dbReference>
<reference evidence="7" key="1">
    <citation type="submission" date="2025-08" db="UniProtKB">
        <authorList>
            <consortium name="Ensembl"/>
        </authorList>
    </citation>
    <scope>IDENTIFICATION</scope>
</reference>
<comment type="subcellular location">
    <subcellularLocation>
        <location evidence="1">Membrane</location>
        <topology evidence="1">Single-pass membrane protein</topology>
    </subcellularLocation>
</comment>
<accession>A0A8C8VKJ6</accession>
<evidence type="ECO:0000256" key="4">
    <source>
        <dbReference type="ARBA" id="ARBA00022989"/>
    </source>
</evidence>
<organism evidence="7 8">
    <name type="scientific">Pelusios castaneus</name>
    <name type="common">West African mud turtle</name>
    <dbReference type="NCBI Taxonomy" id="367368"/>
    <lineage>
        <taxon>Eukaryota</taxon>
        <taxon>Metazoa</taxon>
        <taxon>Chordata</taxon>
        <taxon>Craniata</taxon>
        <taxon>Vertebrata</taxon>
        <taxon>Euteleostomi</taxon>
        <taxon>Archelosauria</taxon>
        <taxon>Testudinata</taxon>
        <taxon>Testudines</taxon>
        <taxon>Pleurodira</taxon>
        <taxon>Pelomedusidae</taxon>
        <taxon>Pelusios</taxon>
    </lineage>
</organism>
<dbReference type="Proteomes" id="UP000694393">
    <property type="component" value="Unplaced"/>
</dbReference>
<dbReference type="InterPro" id="IPR009432">
    <property type="entry name" value="DUF1075"/>
</dbReference>
<reference evidence="7" key="2">
    <citation type="submission" date="2025-09" db="UniProtKB">
        <authorList>
            <consortium name="Ensembl"/>
        </authorList>
    </citation>
    <scope>IDENTIFICATION</scope>
</reference>
<dbReference type="GO" id="GO:0005739">
    <property type="term" value="C:mitochondrion"/>
    <property type="evidence" value="ECO:0007669"/>
    <property type="project" value="TreeGrafter"/>
</dbReference>
<keyword evidence="3 6" id="KW-0812">Transmembrane</keyword>
<evidence type="ECO:0000256" key="1">
    <source>
        <dbReference type="ARBA" id="ARBA00004167"/>
    </source>
</evidence>
<comment type="similarity">
    <text evidence="2">Belongs to the UPF0389 family.</text>
</comment>
<evidence type="ECO:0000256" key="3">
    <source>
        <dbReference type="ARBA" id="ARBA00022692"/>
    </source>
</evidence>
<evidence type="ECO:0000256" key="5">
    <source>
        <dbReference type="ARBA" id="ARBA00023136"/>
    </source>
</evidence>
<proteinExistence type="inferred from homology"/>
<evidence type="ECO:0000313" key="7">
    <source>
        <dbReference type="Ensembl" id="ENSPCEP00000014432.1"/>
    </source>
</evidence>
<evidence type="ECO:0000313" key="8">
    <source>
        <dbReference type="Proteomes" id="UP000694393"/>
    </source>
</evidence>
<dbReference type="PANTHER" id="PTHR13674:SF2">
    <property type="entry name" value="PROTEIN FAM162A"/>
    <property type="match status" value="1"/>
</dbReference>